<dbReference type="InterPro" id="IPR027051">
    <property type="entry name" value="XdhC_Rossmann_dom"/>
</dbReference>
<evidence type="ECO:0000259" key="1">
    <source>
        <dbReference type="Pfam" id="PF02625"/>
    </source>
</evidence>
<dbReference type="RefSeq" id="WP_085274473.1">
    <property type="nucleotide sequence ID" value="NZ_FXAG01000001.1"/>
</dbReference>
<dbReference type="InterPro" id="IPR003777">
    <property type="entry name" value="XdhC_CoxI"/>
</dbReference>
<sequence>MSPWLAALPALLAHGDAELVSVLKVAGSAPREAGATLAVSLTHNTDTLGGGHLEWEAIAHARARLLSGQAPPQVLRFALGPSLGQCCGGVVWLLFERVAAHERDAWCRRAEALRQGATLARTLAAGAAGSNWTVETEGDSATELSGGADDWRWQQRYRAWRRELLLFGAGHVGQALVRVLAGSDLRIRWIDPREDAFTGPLPDNVVAVLSDEPEQEVAHAAPGSAYLVMTHRHDLDLELAWHILRRGDAGFFGLIGSKSKRARFEHRLAARGIAPERLAAMICPIGLPGISAKDPTSIAIAVAAQLLSWRDGAQAADSVGRVKVATP</sequence>
<dbReference type="Pfam" id="PF02625">
    <property type="entry name" value="XdhC_CoxI"/>
    <property type="match status" value="1"/>
</dbReference>
<dbReference type="STRING" id="1123014.SAMN02745746_00072"/>
<organism evidence="3 4">
    <name type="scientific">Pseudogulbenkiania subflava DSM 22618</name>
    <dbReference type="NCBI Taxonomy" id="1123014"/>
    <lineage>
        <taxon>Bacteria</taxon>
        <taxon>Pseudomonadati</taxon>
        <taxon>Pseudomonadota</taxon>
        <taxon>Betaproteobacteria</taxon>
        <taxon>Neisseriales</taxon>
        <taxon>Chromobacteriaceae</taxon>
        <taxon>Pseudogulbenkiania</taxon>
    </lineage>
</organism>
<evidence type="ECO:0000259" key="2">
    <source>
        <dbReference type="Pfam" id="PF13478"/>
    </source>
</evidence>
<dbReference type="InterPro" id="IPR014308">
    <property type="entry name" value="Xanthine_DH_XdhC"/>
</dbReference>
<gene>
    <name evidence="3" type="ORF">SAMN02745746_00072</name>
</gene>
<dbReference type="InterPro" id="IPR036291">
    <property type="entry name" value="NAD(P)-bd_dom_sf"/>
</dbReference>
<protein>
    <submittedName>
        <fullName evidence="3">Xanthine dehydrogenase accessory factor</fullName>
    </submittedName>
</protein>
<proteinExistence type="predicted"/>
<dbReference type="InterPro" id="IPR052698">
    <property type="entry name" value="MoCofactor_Util/Proc"/>
</dbReference>
<dbReference type="SUPFAM" id="SSF51735">
    <property type="entry name" value="NAD(P)-binding Rossmann-fold domains"/>
    <property type="match status" value="1"/>
</dbReference>
<dbReference type="AlphaFoldDB" id="A0A1Y6B9A8"/>
<evidence type="ECO:0000313" key="3">
    <source>
        <dbReference type="EMBL" id="SME92401.1"/>
    </source>
</evidence>
<feature type="domain" description="XdhC Rossmann" evidence="2">
    <location>
        <begin position="164"/>
        <end position="306"/>
    </location>
</feature>
<dbReference type="Pfam" id="PF13478">
    <property type="entry name" value="XdhC_C"/>
    <property type="match status" value="1"/>
</dbReference>
<keyword evidence="4" id="KW-1185">Reference proteome</keyword>
<name>A0A1Y6B9A8_9NEIS</name>
<dbReference type="PANTHER" id="PTHR30388">
    <property type="entry name" value="ALDEHYDE OXIDOREDUCTASE MOLYBDENUM COFACTOR ASSEMBLY PROTEIN"/>
    <property type="match status" value="1"/>
</dbReference>
<accession>A0A1Y6B9A8</accession>
<evidence type="ECO:0000313" key="4">
    <source>
        <dbReference type="Proteomes" id="UP000192920"/>
    </source>
</evidence>
<dbReference type="PANTHER" id="PTHR30388:SF6">
    <property type="entry name" value="XANTHINE DEHYDROGENASE SUBUNIT A-RELATED"/>
    <property type="match status" value="1"/>
</dbReference>
<dbReference type="Gene3D" id="3.40.50.720">
    <property type="entry name" value="NAD(P)-binding Rossmann-like Domain"/>
    <property type="match status" value="1"/>
</dbReference>
<dbReference type="NCBIfam" id="TIGR02964">
    <property type="entry name" value="xanthine_xdhC"/>
    <property type="match status" value="1"/>
</dbReference>
<dbReference type="EMBL" id="FXAG01000001">
    <property type="protein sequence ID" value="SME92401.1"/>
    <property type="molecule type" value="Genomic_DNA"/>
</dbReference>
<dbReference type="Proteomes" id="UP000192920">
    <property type="component" value="Unassembled WGS sequence"/>
</dbReference>
<reference evidence="4" key="1">
    <citation type="submission" date="2017-04" db="EMBL/GenBank/DDBJ databases">
        <authorList>
            <person name="Varghese N."/>
            <person name="Submissions S."/>
        </authorList>
    </citation>
    <scope>NUCLEOTIDE SEQUENCE [LARGE SCALE GENOMIC DNA]</scope>
    <source>
        <strain evidence="4">DSM 22618</strain>
    </source>
</reference>
<feature type="domain" description="XdhC- CoxI" evidence="1">
    <location>
        <begin position="14"/>
        <end position="77"/>
    </location>
</feature>